<keyword evidence="6" id="KW-0547">Nucleotide-binding</keyword>
<evidence type="ECO:0000259" key="7">
    <source>
        <dbReference type="Pfam" id="PF00370"/>
    </source>
</evidence>
<dbReference type="GO" id="GO:0016301">
    <property type="term" value="F:kinase activity"/>
    <property type="evidence" value="ECO:0007669"/>
    <property type="project" value="UniProtKB-KW"/>
</dbReference>
<comment type="similarity">
    <text evidence="1 6">Belongs to the FGGY kinase family.</text>
</comment>
<dbReference type="Proteomes" id="UP001497600">
    <property type="component" value="Chromosome F"/>
</dbReference>
<evidence type="ECO:0000259" key="8">
    <source>
        <dbReference type="Pfam" id="PF02782"/>
    </source>
</evidence>
<dbReference type="PANTHER" id="PTHR10196:SF57">
    <property type="entry name" value="XYLULOSE KINASE"/>
    <property type="match status" value="1"/>
</dbReference>
<evidence type="ECO:0000256" key="3">
    <source>
        <dbReference type="ARBA" id="ARBA00022679"/>
    </source>
</evidence>
<comment type="catalytic activity">
    <reaction evidence="5 6">
        <text>D-xylulose + ATP = D-xylulose 5-phosphate + ADP + H(+)</text>
        <dbReference type="Rhea" id="RHEA:10964"/>
        <dbReference type="ChEBI" id="CHEBI:15378"/>
        <dbReference type="ChEBI" id="CHEBI:17140"/>
        <dbReference type="ChEBI" id="CHEBI:30616"/>
        <dbReference type="ChEBI" id="CHEBI:57737"/>
        <dbReference type="ChEBI" id="CHEBI:456216"/>
        <dbReference type="EC" id="2.7.1.17"/>
    </reaction>
</comment>
<evidence type="ECO:0000313" key="10">
    <source>
        <dbReference type="Proteomes" id="UP001497600"/>
    </source>
</evidence>
<dbReference type="PANTHER" id="PTHR10196">
    <property type="entry name" value="SUGAR KINASE"/>
    <property type="match status" value="1"/>
</dbReference>
<dbReference type="InterPro" id="IPR018485">
    <property type="entry name" value="FGGY_C"/>
</dbReference>
<evidence type="ECO:0000256" key="2">
    <source>
        <dbReference type="ARBA" id="ARBA00022629"/>
    </source>
</evidence>
<evidence type="ECO:0000256" key="6">
    <source>
        <dbReference type="RuleBase" id="RU367058"/>
    </source>
</evidence>
<dbReference type="CDD" id="cd07776">
    <property type="entry name" value="ASKHA_NBD_FGGY_SpXK-like"/>
    <property type="match status" value="1"/>
</dbReference>
<gene>
    <name evidence="9" type="primary">XKS1</name>
    <name evidence="9" type="ORF">CAAN4_F16490</name>
</gene>
<organism evidence="9 10">
    <name type="scientific">[Candida] anglica</name>
    <dbReference type="NCBI Taxonomy" id="148631"/>
    <lineage>
        <taxon>Eukaryota</taxon>
        <taxon>Fungi</taxon>
        <taxon>Dikarya</taxon>
        <taxon>Ascomycota</taxon>
        <taxon>Saccharomycotina</taxon>
        <taxon>Pichiomycetes</taxon>
        <taxon>Debaryomycetaceae</taxon>
        <taxon>Kurtzmaniella</taxon>
    </lineage>
</organism>
<dbReference type="EC" id="2.7.1.17" evidence="6"/>
<proteinExistence type="inferred from homology"/>
<keyword evidence="4 6" id="KW-0418">Kinase</keyword>
<sequence length="602" mass="67959">MTANSGQDLFLGLDLSTQQLKVIVTDSSLKHLETFNVEFDQQFGEKYSIKKGVLSDDKSGEIVSPVNMWLESIDFVFSEMKRKKFPFDRVCGISGSCQQHGSVYWSKDGVSNLTKLNVKSGELVDQLTSNESFTFPNSPNWQDHSTGKEIEVFESIAGDSGKLAELTGSRAHYRFTGLQIRKLAINQRSKYQETERISLVSSFLASVLLGKLTEIEQADACGMNIYDISKQEYNEEMLALTAGVHPKVDKDHSIDYDKEIESIKKKLGEIKPITYKSNGEICQYFVDKYGFKSNTKIYSFTGDNLATILSLPLAENDILVSLGTSTTVLLVTKNYCPSSQYHLFKHPTMPEHYMGMICYCNGSLAREKVRDQVNEKYGEKDGDWKKFDEILNQSTHFDNQLGIYFPLGEIVPNASAQIKRSKWENDKLVDVTKWENSDSDVTSIIESQTLSCRLRLGPMLEVDGKSSKAHDLYNSLVEKFGDIYTDGKKQNESSLTARPKKVYFVGGASNNMNIVKKMSSILGSTEGNYRVEIPNACALGGAFKASWGYACETKNDWIDYNEYISDQFDYKSLEEVDTTDRWEEYFQGIGMLAEMEKSLKKD</sequence>
<feature type="domain" description="Carbohydrate kinase FGGY C-terminal" evidence="8">
    <location>
        <begin position="320"/>
        <end position="547"/>
    </location>
</feature>
<dbReference type="Pfam" id="PF00370">
    <property type="entry name" value="FGGY_N"/>
    <property type="match status" value="1"/>
</dbReference>
<evidence type="ECO:0000256" key="5">
    <source>
        <dbReference type="ARBA" id="ARBA00048885"/>
    </source>
</evidence>
<evidence type="ECO:0000313" key="9">
    <source>
        <dbReference type="EMBL" id="CAK7914450.1"/>
    </source>
</evidence>
<feature type="domain" description="Carbohydrate kinase FGGY N-terminal" evidence="7">
    <location>
        <begin position="141"/>
        <end position="241"/>
    </location>
</feature>
<keyword evidence="6" id="KW-0119">Carbohydrate metabolism</keyword>
<name>A0ABP0EG74_9ASCO</name>
<keyword evidence="3 6" id="KW-0808">Transferase</keyword>
<keyword evidence="2 6" id="KW-0859">Xylose metabolism</keyword>
<reference evidence="9 10" key="1">
    <citation type="submission" date="2024-01" db="EMBL/GenBank/DDBJ databases">
        <authorList>
            <consortium name="Genoscope - CEA"/>
            <person name="William W."/>
        </authorList>
    </citation>
    <scope>NUCLEOTIDE SEQUENCE [LARGE SCALE GENOMIC DNA]</scope>
    <source>
        <strain evidence="9 10">29B2s-10</strain>
    </source>
</reference>
<evidence type="ECO:0000256" key="1">
    <source>
        <dbReference type="ARBA" id="ARBA00009156"/>
    </source>
</evidence>
<dbReference type="Gene3D" id="3.30.420.40">
    <property type="match status" value="2"/>
</dbReference>
<dbReference type="SUPFAM" id="SSF53067">
    <property type="entry name" value="Actin-like ATPase domain"/>
    <property type="match status" value="2"/>
</dbReference>
<dbReference type="InterPro" id="IPR042024">
    <property type="entry name" value="D-XK_euk"/>
</dbReference>
<accession>A0ABP0EG74</accession>
<dbReference type="Pfam" id="PF02782">
    <property type="entry name" value="FGGY_C"/>
    <property type="match status" value="1"/>
</dbReference>
<dbReference type="EMBL" id="OZ004258">
    <property type="protein sequence ID" value="CAK7914450.1"/>
    <property type="molecule type" value="Genomic_DNA"/>
</dbReference>
<keyword evidence="10" id="KW-1185">Reference proteome</keyword>
<dbReference type="InterPro" id="IPR018484">
    <property type="entry name" value="FGGY_N"/>
</dbReference>
<evidence type="ECO:0000256" key="4">
    <source>
        <dbReference type="ARBA" id="ARBA00022777"/>
    </source>
</evidence>
<comment type="function">
    <text evidence="6">Highly specific D-xylulose kinase which participates in the catabolism of xylose. Xylose is a major component of hemicelluloses such as xylan. Most fungi utilize D-xylose via three enzymatic reactions, xylose reductase (XR), xylitol dehydrogenase (XDH), and xylulokinase, to form xylulose 5-phosphate, which enters pentose phosphate pathway.</text>
</comment>
<dbReference type="InterPro" id="IPR043129">
    <property type="entry name" value="ATPase_NBD"/>
</dbReference>
<protein>
    <recommendedName>
        <fullName evidence="6">Xylulose kinase</fullName>
        <ecNumber evidence="6">2.7.1.17</ecNumber>
    </recommendedName>
</protein>
<keyword evidence="6" id="KW-0067">ATP-binding</keyword>